<dbReference type="RefSeq" id="WP_343907181.1">
    <property type="nucleotide sequence ID" value="NZ_BAAAJE010000006.1"/>
</dbReference>
<feature type="region of interest" description="Disordered" evidence="6">
    <location>
        <begin position="56"/>
        <end position="75"/>
    </location>
</feature>
<dbReference type="Gene3D" id="1.10.443.10">
    <property type="entry name" value="Intergrase catalytic core"/>
    <property type="match status" value="1"/>
</dbReference>
<keyword evidence="3 5" id="KW-0238">DNA-binding</keyword>
<keyword evidence="2" id="KW-0229">DNA integration</keyword>
<reference evidence="9 10" key="1">
    <citation type="journal article" date="2019" name="Int. J. Syst. Evol. Microbiol.">
        <title>The Global Catalogue of Microorganisms (GCM) 10K type strain sequencing project: providing services to taxonomists for standard genome sequencing and annotation.</title>
        <authorList>
            <consortium name="The Broad Institute Genomics Platform"/>
            <consortium name="The Broad Institute Genome Sequencing Center for Infectious Disease"/>
            <person name="Wu L."/>
            <person name="Ma J."/>
        </authorList>
    </citation>
    <scope>NUCLEOTIDE SEQUENCE [LARGE SCALE GENOMIC DNA]</scope>
    <source>
        <strain evidence="9 10">JCM 11813</strain>
    </source>
</reference>
<evidence type="ECO:0000256" key="1">
    <source>
        <dbReference type="ARBA" id="ARBA00008857"/>
    </source>
</evidence>
<dbReference type="PANTHER" id="PTHR30349">
    <property type="entry name" value="PHAGE INTEGRASE-RELATED"/>
    <property type="match status" value="1"/>
</dbReference>
<dbReference type="InterPro" id="IPR010998">
    <property type="entry name" value="Integrase_recombinase_N"/>
</dbReference>
<protein>
    <submittedName>
        <fullName evidence="9">Site-specific integrase</fullName>
    </submittedName>
</protein>
<dbReference type="CDD" id="cd01189">
    <property type="entry name" value="INT_ICEBs1_C_like"/>
    <property type="match status" value="1"/>
</dbReference>
<dbReference type="PROSITE" id="PS51900">
    <property type="entry name" value="CB"/>
    <property type="match status" value="1"/>
</dbReference>
<comment type="similarity">
    <text evidence="1">Belongs to the 'phage' integrase family.</text>
</comment>
<evidence type="ECO:0000259" key="7">
    <source>
        <dbReference type="PROSITE" id="PS51898"/>
    </source>
</evidence>
<keyword evidence="4" id="KW-0233">DNA recombination</keyword>
<feature type="domain" description="Tyr recombinase" evidence="7">
    <location>
        <begin position="176"/>
        <end position="392"/>
    </location>
</feature>
<dbReference type="PANTHER" id="PTHR30349:SF64">
    <property type="entry name" value="PROPHAGE INTEGRASE INTD-RELATED"/>
    <property type="match status" value="1"/>
</dbReference>
<accession>A0ABN1UET8</accession>
<dbReference type="InterPro" id="IPR011010">
    <property type="entry name" value="DNA_brk_join_enz"/>
</dbReference>
<evidence type="ECO:0000256" key="2">
    <source>
        <dbReference type="ARBA" id="ARBA00022908"/>
    </source>
</evidence>
<evidence type="ECO:0000256" key="5">
    <source>
        <dbReference type="PROSITE-ProRule" id="PRU01248"/>
    </source>
</evidence>
<dbReference type="Pfam" id="PF00589">
    <property type="entry name" value="Phage_integrase"/>
    <property type="match status" value="1"/>
</dbReference>
<evidence type="ECO:0000313" key="9">
    <source>
        <dbReference type="EMBL" id="GAA1138795.1"/>
    </source>
</evidence>
<keyword evidence="10" id="KW-1185">Reference proteome</keyword>
<evidence type="ECO:0000313" key="10">
    <source>
        <dbReference type="Proteomes" id="UP001499979"/>
    </source>
</evidence>
<dbReference type="InterPro" id="IPR004107">
    <property type="entry name" value="Integrase_SAM-like_N"/>
</dbReference>
<dbReference type="SUPFAM" id="SSF56349">
    <property type="entry name" value="DNA breaking-rejoining enzymes"/>
    <property type="match status" value="1"/>
</dbReference>
<dbReference type="InterPro" id="IPR002104">
    <property type="entry name" value="Integrase_catalytic"/>
</dbReference>
<dbReference type="PROSITE" id="PS51898">
    <property type="entry name" value="TYR_RECOMBINASE"/>
    <property type="match status" value="1"/>
</dbReference>
<proteinExistence type="inferred from homology"/>
<feature type="domain" description="Core-binding (CB)" evidence="8">
    <location>
        <begin position="73"/>
        <end position="155"/>
    </location>
</feature>
<dbReference type="InterPro" id="IPR050090">
    <property type="entry name" value="Tyrosine_recombinase_XerCD"/>
</dbReference>
<dbReference type="Pfam" id="PF14659">
    <property type="entry name" value="Phage_int_SAM_3"/>
    <property type="match status" value="1"/>
</dbReference>
<evidence type="ECO:0000259" key="8">
    <source>
        <dbReference type="PROSITE" id="PS51900"/>
    </source>
</evidence>
<evidence type="ECO:0000256" key="3">
    <source>
        <dbReference type="ARBA" id="ARBA00023125"/>
    </source>
</evidence>
<dbReference type="EMBL" id="BAAAJE010000006">
    <property type="protein sequence ID" value="GAA1138795.1"/>
    <property type="molecule type" value="Genomic_DNA"/>
</dbReference>
<organism evidence="9 10">
    <name type="scientific">Nocardioides aquiterrae</name>
    <dbReference type="NCBI Taxonomy" id="203799"/>
    <lineage>
        <taxon>Bacteria</taxon>
        <taxon>Bacillati</taxon>
        <taxon>Actinomycetota</taxon>
        <taxon>Actinomycetes</taxon>
        <taxon>Propionibacteriales</taxon>
        <taxon>Nocardioidaceae</taxon>
        <taxon>Nocardioides</taxon>
    </lineage>
</organism>
<gene>
    <name evidence="9" type="ORF">GCM10009606_18180</name>
</gene>
<dbReference type="InterPro" id="IPR044068">
    <property type="entry name" value="CB"/>
</dbReference>
<comment type="caution">
    <text evidence="9">The sequence shown here is derived from an EMBL/GenBank/DDBJ whole genome shotgun (WGS) entry which is preliminary data.</text>
</comment>
<dbReference type="Proteomes" id="UP001499979">
    <property type="component" value="Unassembled WGS sequence"/>
</dbReference>
<dbReference type="Gene3D" id="1.10.150.130">
    <property type="match status" value="1"/>
</dbReference>
<name>A0ABN1UET8_9ACTN</name>
<evidence type="ECO:0000256" key="6">
    <source>
        <dbReference type="SAM" id="MobiDB-lite"/>
    </source>
</evidence>
<dbReference type="InterPro" id="IPR013762">
    <property type="entry name" value="Integrase-like_cat_sf"/>
</dbReference>
<evidence type="ECO:0000256" key="4">
    <source>
        <dbReference type="ARBA" id="ARBA00023172"/>
    </source>
</evidence>
<sequence length="410" mass="45339">MTRERKRRQYGTGSVYQRGDGRWAGVIEAGYTARGTRRRVTVTGKTEAEAKAKLKERQRQIAAEGPPAASSRTSVKAWSDTWLEMTQRTLRPKPWATDRSAVRQWIVPTIGHKHLEQLTPADVRAVAEAQRKAGRSTSTALRTHTTLTAMLRAAITEGHQVPRRVLDVKAPTKAVSDRTAMSIPEALAMLQVASFLPHGSRWAMAFLHGMRQGECLGLTWDCVDLDAGLVTVEWELQALPYVEPRHPASGFRIPDGLAHRHLIDGFHLLPPKSKAGFRMVPLVPAMREALADWKEIAPKNPWGLVWPTVDGRPANEKQDREEWHALQGTAGVGHPGGRYYHPHEARHTTATQLLEAGVDPHQITALIGHSSILTTRLYQHPGQRASLEAMQAVAGVLELSPREVQDSSSG</sequence>